<dbReference type="EMBL" id="CP003071">
    <property type="protein sequence ID" value="AGA85662.1"/>
    <property type="molecule type" value="Genomic_DNA"/>
</dbReference>
<dbReference type="eggNOG" id="COG1403">
    <property type="taxonomic scope" value="Bacteria"/>
</dbReference>
<evidence type="ECO:0000313" key="1">
    <source>
        <dbReference type="EMBL" id="AGA85662.1"/>
    </source>
</evidence>
<dbReference type="RefSeq" id="WP_015275985.1">
    <property type="nucleotide sequence ID" value="NC_019936.1"/>
</dbReference>
<dbReference type="AlphaFoldDB" id="L0GIQ3"/>
<gene>
    <name evidence="1" type="ORF">Psest_1096</name>
</gene>
<dbReference type="HOGENOM" id="CLU_775801_0_0_6"/>
<dbReference type="KEGG" id="psh:Psest_1096"/>
<name>L0GIQ3_STUST</name>
<sequence length="358" mass="40967">MLFPYTYVPHQMEKMQAFIDFIFHEVWCKAPASGDYGLDLFLANPELHEVMTAFHYDDSNGAEFFSGHVERIYGFFSVLSDAQIRQFQQWYQGNNDLEKVCANDPATQLARYGDIAVNHKDLAVQLGTFFKGLYSQSLLNLVALRGKIGDIDDHYQMFVQANKAGKCPFCGVNDLLGEYHNKREAYDHYLPKALYPFNSINFRNLVPACHHCNSSYKTSKDPAYTPKDPARAVQRRAVFYPYKPAAQSIELQITLQHSDIAKLAPADITLHFGPAAVAEEIETWKDVYGIEERYKAKLCTESDGKAWLTQVLDEWKELGRDPQDFLQTLTFNTKKRPFTDCNFLKKPFLDACHQIGVL</sequence>
<reference evidence="1 2" key="1">
    <citation type="submission" date="2011-10" db="EMBL/GenBank/DDBJ databases">
        <title>Complete sequence of chromosome of Pseudomonas stutzeri RCH2.</title>
        <authorList>
            <consortium name="US DOE Joint Genome Institute"/>
            <person name="Lucas S."/>
            <person name="Han J."/>
            <person name="Lapidus A."/>
            <person name="Cheng J.-F."/>
            <person name="Goodwin L."/>
            <person name="Pitluck S."/>
            <person name="Peters L."/>
            <person name="Ovchinnikova G."/>
            <person name="Zeytun A."/>
            <person name="Lu M."/>
            <person name="Detter J.C."/>
            <person name="Han C."/>
            <person name="Tapia R."/>
            <person name="Land M."/>
            <person name="Hauser L."/>
            <person name="Kyrpides N."/>
            <person name="Ivanova N."/>
            <person name="Pagani I."/>
            <person name="Chakraborty R."/>
            <person name="Arkin A."/>
            <person name="Dehal P."/>
            <person name="Wall J."/>
            <person name="Hazen T."/>
            <person name="Woyke T."/>
        </authorList>
    </citation>
    <scope>NUCLEOTIDE SEQUENCE [LARGE SCALE GENOMIC DNA]</scope>
    <source>
        <strain evidence="1 2">RCH2</strain>
    </source>
</reference>
<protein>
    <recommendedName>
        <fullName evidence="3">HNH nuclease domain-containing protein</fullName>
    </recommendedName>
</protein>
<proteinExistence type="predicted"/>
<evidence type="ECO:0008006" key="3">
    <source>
        <dbReference type="Google" id="ProtNLM"/>
    </source>
</evidence>
<dbReference type="PATRIC" id="fig|644801.3.peg.1058"/>
<evidence type="ECO:0000313" key="2">
    <source>
        <dbReference type="Proteomes" id="UP000010820"/>
    </source>
</evidence>
<dbReference type="STRING" id="644801.Psest_1096"/>
<accession>L0GIQ3</accession>
<dbReference type="Gene3D" id="1.10.30.50">
    <property type="match status" value="1"/>
</dbReference>
<organism evidence="1 2">
    <name type="scientific">Stutzerimonas stutzeri RCH2</name>
    <dbReference type="NCBI Taxonomy" id="644801"/>
    <lineage>
        <taxon>Bacteria</taxon>
        <taxon>Pseudomonadati</taxon>
        <taxon>Pseudomonadota</taxon>
        <taxon>Gammaproteobacteria</taxon>
        <taxon>Pseudomonadales</taxon>
        <taxon>Pseudomonadaceae</taxon>
        <taxon>Stutzerimonas</taxon>
    </lineage>
</organism>
<dbReference type="Proteomes" id="UP000010820">
    <property type="component" value="Chromosome"/>
</dbReference>